<sequence length="88" mass="9679">MHNTPKPIKQPPSKTTHPHPSPNVTHITQTAPRTVPAPPSHKKVIFFSKPTNHITHTPKNRGGKGDRLAPLPPTHLPTYPRPEKNSGT</sequence>
<proteinExistence type="predicted"/>
<accession>A0A2V1D3N7</accession>
<name>A0A2V1D3N7_9PLEO</name>
<dbReference type="AlphaFoldDB" id="A0A2V1D3N7"/>
<evidence type="ECO:0000313" key="3">
    <source>
        <dbReference type="Proteomes" id="UP000244855"/>
    </source>
</evidence>
<keyword evidence="3" id="KW-1185">Reference proteome</keyword>
<gene>
    <name evidence="2" type="ORF">DM02DRAFT_619792</name>
</gene>
<reference evidence="2 3" key="1">
    <citation type="journal article" date="2018" name="Sci. Rep.">
        <title>Comparative genomics provides insights into the lifestyle and reveals functional heterogeneity of dark septate endophytic fungi.</title>
        <authorList>
            <person name="Knapp D.G."/>
            <person name="Nemeth J.B."/>
            <person name="Barry K."/>
            <person name="Hainaut M."/>
            <person name="Henrissat B."/>
            <person name="Johnson J."/>
            <person name="Kuo A."/>
            <person name="Lim J.H.P."/>
            <person name="Lipzen A."/>
            <person name="Nolan M."/>
            <person name="Ohm R.A."/>
            <person name="Tamas L."/>
            <person name="Grigoriev I.V."/>
            <person name="Spatafora J.W."/>
            <person name="Nagy L.G."/>
            <person name="Kovacs G.M."/>
        </authorList>
    </citation>
    <scope>NUCLEOTIDE SEQUENCE [LARGE SCALE GENOMIC DNA]</scope>
    <source>
        <strain evidence="2 3">DSE2036</strain>
    </source>
</reference>
<feature type="region of interest" description="Disordered" evidence="1">
    <location>
        <begin position="1"/>
        <end position="88"/>
    </location>
</feature>
<dbReference type="EMBL" id="KZ805660">
    <property type="protein sequence ID" value="PVH92657.1"/>
    <property type="molecule type" value="Genomic_DNA"/>
</dbReference>
<organism evidence="2 3">
    <name type="scientific">Periconia macrospinosa</name>
    <dbReference type="NCBI Taxonomy" id="97972"/>
    <lineage>
        <taxon>Eukaryota</taxon>
        <taxon>Fungi</taxon>
        <taxon>Dikarya</taxon>
        <taxon>Ascomycota</taxon>
        <taxon>Pezizomycotina</taxon>
        <taxon>Dothideomycetes</taxon>
        <taxon>Pleosporomycetidae</taxon>
        <taxon>Pleosporales</taxon>
        <taxon>Massarineae</taxon>
        <taxon>Periconiaceae</taxon>
        <taxon>Periconia</taxon>
    </lineage>
</organism>
<dbReference type="Proteomes" id="UP000244855">
    <property type="component" value="Unassembled WGS sequence"/>
</dbReference>
<feature type="compositionally biased region" description="Polar residues" evidence="1">
    <location>
        <begin position="23"/>
        <end position="32"/>
    </location>
</feature>
<evidence type="ECO:0000313" key="2">
    <source>
        <dbReference type="EMBL" id="PVH92657.1"/>
    </source>
</evidence>
<protein>
    <submittedName>
        <fullName evidence="2">Uncharacterized protein</fullName>
    </submittedName>
</protein>
<evidence type="ECO:0000256" key="1">
    <source>
        <dbReference type="SAM" id="MobiDB-lite"/>
    </source>
</evidence>